<dbReference type="GO" id="GO:0008360">
    <property type="term" value="P:regulation of cell shape"/>
    <property type="evidence" value="ECO:0007669"/>
    <property type="project" value="UniProtKB-KW"/>
</dbReference>
<keyword evidence="3" id="KW-0133">Cell shape</keyword>
<organism evidence="7 8">
    <name type="scientific">Kribbella italica</name>
    <dbReference type="NCBI Taxonomy" id="1540520"/>
    <lineage>
        <taxon>Bacteria</taxon>
        <taxon>Bacillati</taxon>
        <taxon>Actinomycetota</taxon>
        <taxon>Actinomycetes</taxon>
        <taxon>Propionibacteriales</taxon>
        <taxon>Kribbellaceae</taxon>
        <taxon>Kribbella</taxon>
    </lineage>
</organism>
<dbReference type="RefSeq" id="WP_184800886.1">
    <property type="nucleotide sequence ID" value="NZ_JACHMY010000001.1"/>
</dbReference>
<evidence type="ECO:0000313" key="8">
    <source>
        <dbReference type="Proteomes" id="UP000549971"/>
    </source>
</evidence>
<sequence>MSIASTSVIQIIPRTRRGVELMLLIIAIAVSVAAYVNIGLTVQNKVPASTGYYAAGIGLLALIAHMALRYRAPYADPVILPCAVLLNGLGVAMIHRVDLGLKAAAEAAGTKARGPAAPQQITWTAVGIILFLVVILVVRDHRRLQAFTYTAGLVGLVLLVLPLVPGLGADINGAKIWIRLAGMSFQPGEFAKLCLVIFFAGYLVVKRDVLTLAGHRFLGLDLPRARDLGPILIAWGVSLGVLIFEKDLGSSLLFFGLFLFLLYVATERAGWLIIGGLLFAGGAFVAAQIFSHVQKRVSDWLDPFHEVGGQVSTALMGQAWGGLLGRGLGQGRPEIAPLRFYGQSDFIISSFGEELGLTGLIAIILVYTLIIERGLRTALGCRDIFGKLLATGLAMSFALQVFVIVGGVTGLIPLTGLTTPFMALGGTALIANWAIIALVLRISDQARRPQTPAAPVSDETIAMAVQKQ</sequence>
<dbReference type="InterPro" id="IPR001182">
    <property type="entry name" value="FtsW/RodA"/>
</dbReference>
<keyword evidence="2 6" id="KW-0812">Transmembrane</keyword>
<keyword evidence="7" id="KW-0131">Cell cycle</keyword>
<dbReference type="GO" id="GO:0005886">
    <property type="term" value="C:plasma membrane"/>
    <property type="evidence" value="ECO:0007669"/>
    <property type="project" value="TreeGrafter"/>
</dbReference>
<dbReference type="Pfam" id="PF01098">
    <property type="entry name" value="FTSW_RODA_SPOVE"/>
    <property type="match status" value="1"/>
</dbReference>
<proteinExistence type="predicted"/>
<keyword evidence="8" id="KW-1185">Reference proteome</keyword>
<evidence type="ECO:0000256" key="2">
    <source>
        <dbReference type="ARBA" id="ARBA00022692"/>
    </source>
</evidence>
<evidence type="ECO:0000256" key="5">
    <source>
        <dbReference type="ARBA" id="ARBA00023136"/>
    </source>
</evidence>
<evidence type="ECO:0000256" key="1">
    <source>
        <dbReference type="ARBA" id="ARBA00004141"/>
    </source>
</evidence>
<feature type="transmembrane region" description="Helical" evidence="6">
    <location>
        <begin position="384"/>
        <end position="409"/>
    </location>
</feature>
<accession>A0A7W9JC81</accession>
<feature type="transmembrane region" description="Helical" evidence="6">
    <location>
        <begin position="421"/>
        <end position="440"/>
    </location>
</feature>
<feature type="transmembrane region" description="Helical" evidence="6">
    <location>
        <begin position="121"/>
        <end position="139"/>
    </location>
</feature>
<name>A0A7W9JC81_9ACTN</name>
<feature type="transmembrane region" description="Helical" evidence="6">
    <location>
        <begin position="184"/>
        <end position="205"/>
    </location>
</feature>
<dbReference type="PANTHER" id="PTHR30474:SF3">
    <property type="entry name" value="PEPTIDOGLYCAN GLYCOSYLTRANSFERASE RODA"/>
    <property type="match status" value="1"/>
</dbReference>
<evidence type="ECO:0000256" key="3">
    <source>
        <dbReference type="ARBA" id="ARBA00022960"/>
    </source>
</evidence>
<keyword evidence="4 6" id="KW-1133">Transmembrane helix</keyword>
<gene>
    <name evidence="7" type="ORF">HDA39_006049</name>
</gene>
<evidence type="ECO:0000256" key="6">
    <source>
        <dbReference type="SAM" id="Phobius"/>
    </source>
</evidence>
<evidence type="ECO:0000256" key="4">
    <source>
        <dbReference type="ARBA" id="ARBA00022989"/>
    </source>
</evidence>
<feature type="transmembrane region" description="Helical" evidence="6">
    <location>
        <begin position="146"/>
        <end position="164"/>
    </location>
</feature>
<dbReference type="AlphaFoldDB" id="A0A7W9JC81"/>
<feature type="transmembrane region" description="Helical" evidence="6">
    <location>
        <begin position="271"/>
        <end position="290"/>
    </location>
</feature>
<keyword evidence="7" id="KW-0132">Cell division</keyword>
<feature type="transmembrane region" description="Helical" evidence="6">
    <location>
        <begin position="50"/>
        <end position="68"/>
    </location>
</feature>
<feature type="transmembrane region" description="Helical" evidence="6">
    <location>
        <begin position="225"/>
        <end position="244"/>
    </location>
</feature>
<reference evidence="7 8" key="1">
    <citation type="submission" date="2020-08" db="EMBL/GenBank/DDBJ databases">
        <title>Sequencing the genomes of 1000 actinobacteria strains.</title>
        <authorList>
            <person name="Klenk H.-P."/>
        </authorList>
    </citation>
    <scope>NUCLEOTIDE SEQUENCE [LARGE SCALE GENOMIC DNA]</scope>
    <source>
        <strain evidence="7 8">DSM 28967</strain>
    </source>
</reference>
<dbReference type="GO" id="GO:0032153">
    <property type="term" value="C:cell division site"/>
    <property type="evidence" value="ECO:0007669"/>
    <property type="project" value="TreeGrafter"/>
</dbReference>
<comment type="caution">
    <text evidence="7">The sequence shown here is derived from an EMBL/GenBank/DDBJ whole genome shotgun (WGS) entry which is preliminary data.</text>
</comment>
<feature type="transmembrane region" description="Helical" evidence="6">
    <location>
        <begin position="21"/>
        <end position="38"/>
    </location>
</feature>
<protein>
    <submittedName>
        <fullName evidence="7">Cell division protein FtsW (Lipid II flippase)</fullName>
    </submittedName>
</protein>
<feature type="transmembrane region" description="Helical" evidence="6">
    <location>
        <begin position="250"/>
        <end position="266"/>
    </location>
</feature>
<dbReference type="Proteomes" id="UP000549971">
    <property type="component" value="Unassembled WGS sequence"/>
</dbReference>
<keyword evidence="5 6" id="KW-0472">Membrane</keyword>
<feature type="transmembrane region" description="Helical" evidence="6">
    <location>
        <begin position="355"/>
        <end position="372"/>
    </location>
</feature>
<feature type="transmembrane region" description="Helical" evidence="6">
    <location>
        <begin position="75"/>
        <end position="94"/>
    </location>
</feature>
<comment type="subcellular location">
    <subcellularLocation>
        <location evidence="1">Membrane</location>
        <topology evidence="1">Multi-pass membrane protein</topology>
    </subcellularLocation>
</comment>
<dbReference type="PANTHER" id="PTHR30474">
    <property type="entry name" value="CELL CYCLE PROTEIN"/>
    <property type="match status" value="1"/>
</dbReference>
<evidence type="ECO:0000313" key="7">
    <source>
        <dbReference type="EMBL" id="MBB5839315.1"/>
    </source>
</evidence>
<dbReference type="GO" id="GO:0015648">
    <property type="term" value="F:lipid-linked peptidoglycan transporter activity"/>
    <property type="evidence" value="ECO:0007669"/>
    <property type="project" value="TreeGrafter"/>
</dbReference>
<dbReference type="GO" id="GO:0051301">
    <property type="term" value="P:cell division"/>
    <property type="evidence" value="ECO:0007669"/>
    <property type="project" value="UniProtKB-KW"/>
</dbReference>
<dbReference type="EMBL" id="JACHMY010000001">
    <property type="protein sequence ID" value="MBB5839315.1"/>
    <property type="molecule type" value="Genomic_DNA"/>
</dbReference>